<name>A0A2U8GJT0_9CHLO</name>
<proteinExistence type="predicted"/>
<evidence type="ECO:0000256" key="1">
    <source>
        <dbReference type="SAM" id="MobiDB-lite"/>
    </source>
</evidence>
<evidence type="ECO:0000313" key="2">
    <source>
        <dbReference type="EMBL" id="AWI68916.1"/>
    </source>
</evidence>
<keyword evidence="2" id="KW-0150">Chloroplast</keyword>
<keyword evidence="2" id="KW-0934">Plastid</keyword>
<reference evidence="2" key="1">
    <citation type="journal article" date="2018" name="Am. J. Bot.">
        <title>Organellar phylogenomics inform systematics in the green algal family Hydrodictyaceae (Chlorophyceae) and provide clues to the complex evolutionary history of plastid genomes in the green algal tree of life.</title>
        <authorList>
            <person name="McManus H.A."/>
            <person name="Fucikova K."/>
            <person name="Lewis P.O."/>
            <person name="Lewis L.A."/>
            <person name="Karol K.G."/>
        </authorList>
    </citation>
    <scope>NUCLEOTIDE SEQUENCE</scope>
</reference>
<dbReference type="AlphaFoldDB" id="A0A2U8GJT0"/>
<geneLocation type="chloroplast" evidence="2"/>
<feature type="region of interest" description="Disordered" evidence="1">
    <location>
        <begin position="83"/>
        <end position="111"/>
    </location>
</feature>
<organism evidence="2">
    <name type="scientific">Pseudopediastrum sp. CL0201VA</name>
    <dbReference type="NCBI Taxonomy" id="2184484"/>
    <lineage>
        <taxon>Eukaryota</taxon>
        <taxon>Viridiplantae</taxon>
        <taxon>Chlorophyta</taxon>
        <taxon>core chlorophytes</taxon>
        <taxon>Chlorophyceae</taxon>
        <taxon>CS clade</taxon>
        <taxon>Sphaeropleales</taxon>
        <taxon>Hydrodictyaceae</taxon>
        <taxon>Pseudopediastrum</taxon>
    </lineage>
</organism>
<dbReference type="GeneID" id="36951920"/>
<sequence length="124" mass="14307">MIPNLLLAIGDNRQSPNRQSPNRQSEIIDNLRLPKADKSRRKKTKGGEGIAPRAQAHLRLAGLVLRPTFVNLRFTKDSFYDSKKMPSLRGRRRHRSFGMTSPNRRAEDSKECCGKNKRSYYFSF</sequence>
<dbReference type="RefSeq" id="YP_009492286.1">
    <property type="nucleotide sequence ID" value="NC_037922.1"/>
</dbReference>
<protein>
    <submittedName>
        <fullName evidence="2">Uncharacterized protein</fullName>
    </submittedName>
</protein>
<accession>A0A2U8GJT0</accession>
<dbReference type="EMBL" id="MF276985">
    <property type="protein sequence ID" value="AWI68916.1"/>
    <property type="molecule type" value="Genomic_DNA"/>
</dbReference>
<feature type="region of interest" description="Disordered" evidence="1">
    <location>
        <begin position="9"/>
        <end position="53"/>
    </location>
</feature>
<feature type="compositionally biased region" description="Polar residues" evidence="1">
    <location>
        <begin position="12"/>
        <end position="27"/>
    </location>
</feature>